<keyword evidence="6" id="KW-1185">Reference proteome</keyword>
<dbReference type="InterPro" id="IPR010982">
    <property type="entry name" value="Lambda_DNA-bd_dom_sf"/>
</dbReference>
<dbReference type="InterPro" id="IPR036286">
    <property type="entry name" value="LexA/Signal_pep-like_sf"/>
</dbReference>
<dbReference type="SUPFAM" id="SSF47413">
    <property type="entry name" value="lambda repressor-like DNA-binding domains"/>
    <property type="match status" value="1"/>
</dbReference>
<keyword evidence="1" id="KW-0805">Transcription regulation</keyword>
<evidence type="ECO:0000256" key="3">
    <source>
        <dbReference type="ARBA" id="ARBA00023163"/>
    </source>
</evidence>
<evidence type="ECO:0000259" key="4">
    <source>
        <dbReference type="PROSITE" id="PS50943"/>
    </source>
</evidence>
<dbReference type="Gene3D" id="2.10.109.10">
    <property type="entry name" value="Umud Fragment, subunit A"/>
    <property type="match status" value="1"/>
</dbReference>
<organism evidence="5 6">
    <name type="scientific">Sphingomonas aquatilis</name>
    <dbReference type="NCBI Taxonomy" id="93063"/>
    <lineage>
        <taxon>Bacteria</taxon>
        <taxon>Pseudomonadati</taxon>
        <taxon>Pseudomonadota</taxon>
        <taxon>Alphaproteobacteria</taxon>
        <taxon>Sphingomonadales</taxon>
        <taxon>Sphingomonadaceae</taxon>
        <taxon>Sphingomonas</taxon>
    </lineage>
</organism>
<dbReference type="GO" id="GO:0003677">
    <property type="term" value="F:DNA binding"/>
    <property type="evidence" value="ECO:0007669"/>
    <property type="project" value="UniProtKB-KW"/>
</dbReference>
<name>A0AAW3TQR8_9SPHN</name>
<keyword evidence="2" id="KW-0238">DNA-binding</keyword>
<evidence type="ECO:0000256" key="2">
    <source>
        <dbReference type="ARBA" id="ARBA00023125"/>
    </source>
</evidence>
<dbReference type="EMBL" id="JACIDB010000002">
    <property type="protein sequence ID" value="MBB3875287.1"/>
    <property type="molecule type" value="Genomic_DNA"/>
</dbReference>
<dbReference type="SMART" id="SM00530">
    <property type="entry name" value="HTH_XRE"/>
    <property type="match status" value="1"/>
</dbReference>
<protein>
    <submittedName>
        <fullName evidence="5">SOS-response transcriptional repressor LexA</fullName>
    </submittedName>
</protein>
<dbReference type="PROSITE" id="PS50943">
    <property type="entry name" value="HTH_CROC1"/>
    <property type="match status" value="1"/>
</dbReference>
<dbReference type="InterPro" id="IPR039418">
    <property type="entry name" value="LexA-like"/>
</dbReference>
<dbReference type="InterPro" id="IPR001387">
    <property type="entry name" value="Cro/C1-type_HTH"/>
</dbReference>
<accession>A0AAW3TQR8</accession>
<dbReference type="Proteomes" id="UP000528945">
    <property type="component" value="Unassembled WGS sequence"/>
</dbReference>
<dbReference type="CDD" id="cd06529">
    <property type="entry name" value="S24_LexA-like"/>
    <property type="match status" value="1"/>
</dbReference>
<evidence type="ECO:0000313" key="5">
    <source>
        <dbReference type="EMBL" id="MBB3875287.1"/>
    </source>
</evidence>
<dbReference type="InterPro" id="IPR015927">
    <property type="entry name" value="Peptidase_S24_S26A/B/C"/>
</dbReference>
<dbReference type="Pfam" id="PF00717">
    <property type="entry name" value="Peptidase_S24"/>
    <property type="match status" value="1"/>
</dbReference>
<dbReference type="Gene3D" id="1.10.260.40">
    <property type="entry name" value="lambda repressor-like DNA-binding domains"/>
    <property type="match status" value="1"/>
</dbReference>
<dbReference type="RefSeq" id="WP_167509735.1">
    <property type="nucleotide sequence ID" value="NZ_JACIDB010000002.1"/>
</dbReference>
<feature type="domain" description="HTH cro/C1-type" evidence="4">
    <location>
        <begin position="6"/>
        <end position="39"/>
    </location>
</feature>
<dbReference type="PANTHER" id="PTHR40661">
    <property type="match status" value="1"/>
</dbReference>
<evidence type="ECO:0000256" key="1">
    <source>
        <dbReference type="ARBA" id="ARBA00023015"/>
    </source>
</evidence>
<dbReference type="SUPFAM" id="SSF51306">
    <property type="entry name" value="LexA/Signal peptidase"/>
    <property type="match status" value="1"/>
</dbReference>
<dbReference type="AlphaFoldDB" id="A0AAW3TQR8"/>
<dbReference type="PANTHER" id="PTHR40661:SF3">
    <property type="entry name" value="FELS-1 PROPHAGE TRANSCRIPTIONAL REGULATOR"/>
    <property type="match status" value="1"/>
</dbReference>
<reference evidence="5 6" key="1">
    <citation type="submission" date="2020-08" db="EMBL/GenBank/DDBJ databases">
        <title>Genomic Encyclopedia of Type Strains, Phase IV (KMG-IV): sequencing the most valuable type-strain genomes for metagenomic binning, comparative biology and taxonomic classification.</title>
        <authorList>
            <person name="Goeker M."/>
        </authorList>
    </citation>
    <scope>NUCLEOTIDE SEQUENCE [LARGE SCALE GENOMIC DNA]</scope>
    <source>
        <strain evidence="5 6">DSM 15581</strain>
    </source>
</reference>
<comment type="caution">
    <text evidence="5">The sequence shown here is derived from an EMBL/GenBank/DDBJ whole genome shotgun (WGS) entry which is preliminary data.</text>
</comment>
<keyword evidence="3" id="KW-0804">Transcription</keyword>
<dbReference type="CDD" id="cd00093">
    <property type="entry name" value="HTH_XRE"/>
    <property type="match status" value="1"/>
</dbReference>
<evidence type="ECO:0000313" key="6">
    <source>
        <dbReference type="Proteomes" id="UP000528945"/>
    </source>
</evidence>
<gene>
    <name evidence="5" type="ORF">GGR47_001522</name>
</gene>
<dbReference type="Pfam" id="PF01381">
    <property type="entry name" value="HTH_3"/>
    <property type="match status" value="1"/>
</dbReference>
<sequence>MDIDEIRKRMKERNLNQADLANLLGIDPTAVSKRLTNKRPFKHPEMKKVEAWLGYEGAEPSLPEAGVRIIPIIGLVAAGSMKEAVQQALGELPVPASTPEGAVALRVDGDSMDMEIEDGGTVIVDRNDKALFPGRLYVVIIDGEATFKQFEGDPARLIPRSTNPIHSTIIIGDGTSFQVFGRVTALHRQR</sequence>
<proteinExistence type="predicted"/>